<evidence type="ECO:0000313" key="1">
    <source>
        <dbReference type="EMBL" id="OAD55005.1"/>
    </source>
</evidence>
<gene>
    <name evidence="1" type="ORF">WN48_05754</name>
</gene>
<reference evidence="1 2" key="1">
    <citation type="submission" date="2015-07" db="EMBL/GenBank/DDBJ databases">
        <title>The genome of Eufriesea mexicana.</title>
        <authorList>
            <person name="Pan H."/>
            <person name="Kapheim K."/>
        </authorList>
    </citation>
    <scope>NUCLEOTIDE SEQUENCE [LARGE SCALE GENOMIC DNA]</scope>
    <source>
        <strain evidence="1">0111107269</strain>
        <tissue evidence="1">Whole body</tissue>
    </source>
</reference>
<protein>
    <submittedName>
        <fullName evidence="1">Uncharacterized protein</fullName>
    </submittedName>
</protein>
<proteinExistence type="predicted"/>
<accession>A0A310SKU8</accession>
<name>A0A310SKU8_9HYME</name>
<dbReference type="Proteomes" id="UP000250275">
    <property type="component" value="Unassembled WGS sequence"/>
</dbReference>
<evidence type="ECO:0000313" key="2">
    <source>
        <dbReference type="Proteomes" id="UP000250275"/>
    </source>
</evidence>
<sequence length="74" mass="8415">MLLQRRREIARRTVVVFDKRREESTRCTPGSHILHTLRYAHCVSCTISLRKDSVAGHKNTLSLEGSAHKADKEG</sequence>
<organism evidence="1 2">
    <name type="scientific">Eufriesea mexicana</name>
    <dbReference type="NCBI Taxonomy" id="516756"/>
    <lineage>
        <taxon>Eukaryota</taxon>
        <taxon>Metazoa</taxon>
        <taxon>Ecdysozoa</taxon>
        <taxon>Arthropoda</taxon>
        <taxon>Hexapoda</taxon>
        <taxon>Insecta</taxon>
        <taxon>Pterygota</taxon>
        <taxon>Neoptera</taxon>
        <taxon>Endopterygota</taxon>
        <taxon>Hymenoptera</taxon>
        <taxon>Apocrita</taxon>
        <taxon>Aculeata</taxon>
        <taxon>Apoidea</taxon>
        <taxon>Anthophila</taxon>
        <taxon>Apidae</taxon>
        <taxon>Eufriesea</taxon>
    </lineage>
</organism>
<dbReference type="AlphaFoldDB" id="A0A310SKU8"/>
<keyword evidence="2" id="KW-1185">Reference proteome</keyword>
<dbReference type="EMBL" id="KQ763551">
    <property type="protein sequence ID" value="OAD55005.1"/>
    <property type="molecule type" value="Genomic_DNA"/>
</dbReference>